<evidence type="ECO:0000313" key="2">
    <source>
        <dbReference type="EMBL" id="EIY46740.1"/>
    </source>
</evidence>
<keyword evidence="3" id="KW-1185">Reference proteome</keyword>
<sequence>MKCTLRHILWMVSVFCLALIQTACNKAVGFMDKPSSDEGSVMLVLNTEIIGSLYAGETESGRDKIHTLRIVILHPDGTVEHNQFMDFGDGILSECTRFIQVKQNETKTIYLIANERSVHDGLHNTLDEFTVGTDGFKDAIDGQSFSPDYLKPIPMSSVYEVEIKDESRKECQFYLVRAATKFTFRFTNMRSGFVTLNSVTVSDIADKTYLMSHKKNLTMKFQEEDGGETELFWIDWLKKISDESQLNPDDKELADKRGWIQDYDIPEETTSGQVIVKAPDDFQIPGLAYDMGVPKPGRKVYPTFYLPESKDLKNSQEMYGEQEYTMILSLTDDKNETKNFTCLFDNLKALFRNTHVVVDVTFLEKGIQVDVIPYSEVVLKPEFGL</sequence>
<dbReference type="HOGENOM" id="CLU_716992_0_0_10"/>
<dbReference type="Proteomes" id="UP000003089">
    <property type="component" value="Unassembled WGS sequence"/>
</dbReference>
<evidence type="ECO:0000256" key="1">
    <source>
        <dbReference type="SAM" id="SignalP"/>
    </source>
</evidence>
<gene>
    <name evidence="2" type="ORF">HMPREF1068_03508</name>
</gene>
<name>I8X794_9BACE</name>
<dbReference type="PATRIC" id="fig|997884.3.peg.3592"/>
<keyword evidence="1" id="KW-0732">Signal</keyword>
<dbReference type="STRING" id="997884.HMPREF1068_03508"/>
<comment type="caution">
    <text evidence="2">The sequence shown here is derived from an EMBL/GenBank/DDBJ whole genome shotgun (WGS) entry which is preliminary data.</text>
</comment>
<dbReference type="EMBL" id="AGXS01000023">
    <property type="protein sequence ID" value="EIY46740.1"/>
    <property type="molecule type" value="Genomic_DNA"/>
</dbReference>
<accession>I8X794</accession>
<dbReference type="AlphaFoldDB" id="I8X794"/>
<organism evidence="2 3">
    <name type="scientific">Bacteroides nordii CL02T12C05</name>
    <dbReference type="NCBI Taxonomy" id="997884"/>
    <lineage>
        <taxon>Bacteria</taxon>
        <taxon>Pseudomonadati</taxon>
        <taxon>Bacteroidota</taxon>
        <taxon>Bacteroidia</taxon>
        <taxon>Bacteroidales</taxon>
        <taxon>Bacteroidaceae</taxon>
        <taxon>Bacteroides</taxon>
    </lineage>
</organism>
<evidence type="ECO:0000313" key="3">
    <source>
        <dbReference type="Proteomes" id="UP000003089"/>
    </source>
</evidence>
<protein>
    <recommendedName>
        <fullName evidence="4">DUF4249 domain-containing protein</fullName>
    </recommendedName>
</protein>
<dbReference type="RefSeq" id="WP_007486773.1">
    <property type="nucleotide sequence ID" value="NZ_JH724315.1"/>
</dbReference>
<feature type="chain" id="PRO_5003716149" description="DUF4249 domain-containing protein" evidence="1">
    <location>
        <begin position="19"/>
        <end position="385"/>
    </location>
</feature>
<reference evidence="2 3" key="1">
    <citation type="submission" date="2012-02" db="EMBL/GenBank/DDBJ databases">
        <title>The Genome Sequence of Bacteroides nordii CL02T12C05.</title>
        <authorList>
            <consortium name="The Broad Institute Genome Sequencing Platform"/>
            <person name="Earl A."/>
            <person name="Ward D."/>
            <person name="Feldgarden M."/>
            <person name="Gevers D."/>
            <person name="Zitomersky N.L."/>
            <person name="Coyne M.J."/>
            <person name="Comstock L.E."/>
            <person name="Young S.K."/>
            <person name="Zeng Q."/>
            <person name="Gargeya S."/>
            <person name="Fitzgerald M."/>
            <person name="Haas B."/>
            <person name="Abouelleil A."/>
            <person name="Alvarado L."/>
            <person name="Arachchi H.M."/>
            <person name="Berlin A."/>
            <person name="Chapman S.B."/>
            <person name="Gearin G."/>
            <person name="Goldberg J."/>
            <person name="Griggs A."/>
            <person name="Gujja S."/>
            <person name="Hansen M."/>
            <person name="Heiman D."/>
            <person name="Howarth C."/>
            <person name="Larimer J."/>
            <person name="Lui A."/>
            <person name="MacDonald P.J.P."/>
            <person name="McCowen C."/>
            <person name="Montmayeur A."/>
            <person name="Murphy C."/>
            <person name="Neiman D."/>
            <person name="Pearson M."/>
            <person name="Priest M."/>
            <person name="Roberts A."/>
            <person name="Saif S."/>
            <person name="Shea T."/>
            <person name="Sisk P."/>
            <person name="Stolte C."/>
            <person name="Sykes S."/>
            <person name="Wortman J."/>
            <person name="Nusbaum C."/>
            <person name="Birren B."/>
        </authorList>
    </citation>
    <scope>NUCLEOTIDE SEQUENCE [LARGE SCALE GENOMIC DNA]</scope>
    <source>
        <strain evidence="2 3">CL02T12C05</strain>
    </source>
</reference>
<dbReference type="eggNOG" id="ENOG5033TSN">
    <property type="taxonomic scope" value="Bacteria"/>
</dbReference>
<evidence type="ECO:0008006" key="4">
    <source>
        <dbReference type="Google" id="ProtNLM"/>
    </source>
</evidence>
<proteinExistence type="predicted"/>
<feature type="signal peptide" evidence="1">
    <location>
        <begin position="1"/>
        <end position="18"/>
    </location>
</feature>